<gene>
    <name evidence="1" type="ORF">SAMN05421880_13016</name>
</gene>
<dbReference type="STRING" id="52442.SAMN05421880_13016"/>
<dbReference type="EMBL" id="FOUF01000030">
    <property type="protein sequence ID" value="SFM73192.1"/>
    <property type="molecule type" value="Genomic_DNA"/>
</dbReference>
<reference evidence="1 2" key="1">
    <citation type="submission" date="2016-10" db="EMBL/GenBank/DDBJ databases">
        <authorList>
            <person name="de Groot N.N."/>
        </authorList>
    </citation>
    <scope>NUCLEOTIDE SEQUENCE [LARGE SCALE GENOMIC DNA]</scope>
    <source>
        <strain evidence="1 2">Nm146</strain>
    </source>
</reference>
<keyword evidence="2" id="KW-1185">Reference proteome</keyword>
<protein>
    <recommendedName>
        <fullName evidence="3">Prolin-rich transmembrane protein</fullName>
    </recommendedName>
</protein>
<evidence type="ECO:0000313" key="2">
    <source>
        <dbReference type="Proteomes" id="UP000199561"/>
    </source>
</evidence>
<sequence>MDKRATRIRRLVLGIALLATLLAVIGLEESDLELEEATVQPILPTRSDSANARSKKSDAGPLLIERLGQRTFSAEADDIFAAASWEPKRPIASVSQSFFASKQNTPPPVAAPPPAQVAPPLQFKYVGKVIEGNRTSVFLSIAENNYVAKEGERIDANYRLDRIRDDVIEFTYLPLGIKQTLFINNDNRGRL</sequence>
<evidence type="ECO:0000313" key="1">
    <source>
        <dbReference type="EMBL" id="SFM73192.1"/>
    </source>
</evidence>
<proteinExistence type="predicted"/>
<organism evidence="1 2">
    <name type="scientific">Nitrosomonas nitrosa</name>
    <dbReference type="NCBI Taxonomy" id="52442"/>
    <lineage>
        <taxon>Bacteria</taxon>
        <taxon>Pseudomonadati</taxon>
        <taxon>Pseudomonadota</taxon>
        <taxon>Betaproteobacteria</taxon>
        <taxon>Nitrosomonadales</taxon>
        <taxon>Nitrosomonadaceae</taxon>
        <taxon>Nitrosomonas</taxon>
    </lineage>
</organism>
<dbReference type="RefSeq" id="WP_090671425.1">
    <property type="nucleotide sequence ID" value="NZ_FOUF01000030.1"/>
</dbReference>
<dbReference type="OrthoDB" id="9182900at2"/>
<evidence type="ECO:0008006" key="3">
    <source>
        <dbReference type="Google" id="ProtNLM"/>
    </source>
</evidence>
<dbReference type="Proteomes" id="UP000199561">
    <property type="component" value="Unassembled WGS sequence"/>
</dbReference>
<dbReference type="AlphaFoldDB" id="A0A1I4T8Y9"/>
<accession>A0A1I4T8Y9</accession>
<name>A0A1I4T8Y9_9PROT</name>